<dbReference type="InterPro" id="IPR013057">
    <property type="entry name" value="AA_transpt_TM"/>
</dbReference>
<comment type="similarity">
    <text evidence="2">Belongs to the amino acid/polyamine transporter 2 family.</text>
</comment>
<protein>
    <recommendedName>
        <fullName evidence="9">Amino acid transporter transmembrane domain-containing protein</fullName>
    </recommendedName>
</protein>
<feature type="transmembrane region" description="Helical" evidence="8">
    <location>
        <begin position="137"/>
        <end position="156"/>
    </location>
</feature>
<keyword evidence="7 8" id="KW-0472">Membrane</keyword>
<dbReference type="PANTHER" id="PTHR22950">
    <property type="entry name" value="AMINO ACID TRANSPORTER"/>
    <property type="match status" value="1"/>
</dbReference>
<evidence type="ECO:0000256" key="7">
    <source>
        <dbReference type="ARBA" id="ARBA00023136"/>
    </source>
</evidence>
<feature type="transmembrane region" description="Helical" evidence="8">
    <location>
        <begin position="207"/>
        <end position="228"/>
    </location>
</feature>
<comment type="subcellular location">
    <subcellularLocation>
        <location evidence="1">Membrane</location>
        <topology evidence="1">Multi-pass membrane protein</topology>
    </subcellularLocation>
</comment>
<feature type="transmembrane region" description="Helical" evidence="8">
    <location>
        <begin position="240"/>
        <end position="263"/>
    </location>
</feature>
<evidence type="ECO:0000313" key="11">
    <source>
        <dbReference type="Proteomes" id="UP000886523"/>
    </source>
</evidence>
<feature type="transmembrane region" description="Helical" evidence="8">
    <location>
        <begin position="21"/>
        <end position="43"/>
    </location>
</feature>
<feature type="transmembrane region" description="Helical" evidence="8">
    <location>
        <begin position="366"/>
        <end position="387"/>
    </location>
</feature>
<evidence type="ECO:0000256" key="3">
    <source>
        <dbReference type="ARBA" id="ARBA00022448"/>
    </source>
</evidence>
<name>A0A9P6AY18_9AGAM</name>
<evidence type="ECO:0000259" key="9">
    <source>
        <dbReference type="Pfam" id="PF01490"/>
    </source>
</evidence>
<organism evidence="10 11">
    <name type="scientific">Hydnum rufescens UP504</name>
    <dbReference type="NCBI Taxonomy" id="1448309"/>
    <lineage>
        <taxon>Eukaryota</taxon>
        <taxon>Fungi</taxon>
        <taxon>Dikarya</taxon>
        <taxon>Basidiomycota</taxon>
        <taxon>Agaricomycotina</taxon>
        <taxon>Agaricomycetes</taxon>
        <taxon>Cantharellales</taxon>
        <taxon>Hydnaceae</taxon>
        <taxon>Hydnum</taxon>
    </lineage>
</organism>
<dbReference type="GO" id="GO:0005774">
    <property type="term" value="C:vacuolar membrane"/>
    <property type="evidence" value="ECO:0007669"/>
    <property type="project" value="TreeGrafter"/>
</dbReference>
<feature type="transmembrane region" description="Helical" evidence="8">
    <location>
        <begin position="429"/>
        <end position="450"/>
    </location>
</feature>
<evidence type="ECO:0000256" key="8">
    <source>
        <dbReference type="SAM" id="Phobius"/>
    </source>
</evidence>
<keyword evidence="6 8" id="KW-1133">Transmembrane helix</keyword>
<feature type="domain" description="Amino acid transporter transmembrane" evidence="9">
    <location>
        <begin position="24"/>
        <end position="446"/>
    </location>
</feature>
<keyword evidence="4 8" id="KW-0812">Transmembrane</keyword>
<dbReference type="Pfam" id="PF01490">
    <property type="entry name" value="Aa_trans"/>
    <property type="match status" value="1"/>
</dbReference>
<proteinExistence type="inferred from homology"/>
<comment type="caution">
    <text evidence="10">The sequence shown here is derived from an EMBL/GenBank/DDBJ whole genome shotgun (WGS) entry which is preliminary data.</text>
</comment>
<dbReference type="AlphaFoldDB" id="A0A9P6AY18"/>
<feature type="transmembrane region" description="Helical" evidence="8">
    <location>
        <begin position="283"/>
        <end position="303"/>
    </location>
</feature>
<sequence>MAPTLHHRISQSSYRSTKSERLTGSTFGQSLFNSVAVLLGVGILSEPYAFAQAGWIMGSVLTIGYALLTCYTAKILGRIIFEDRKLRTYADCGRKAFGERSSILTQLLFCLELFTLCVVLVVLYSDSMQAVFPRFSSSTYKFMGMVILIPTAFLPLSVISYTSLLSIIATLFIVVVLAVDGLSKYDTPGSLLEFAQTSPWPASSQKLGLSFGLFMAGFSGHAVIPSIARDMRHPEEFDSMINYAFAITTAVYGTVGACGYLMFGNDVSDEISWDLHNTAGYNATLGQIGLWMLVIGPITKFPLSTRPLNIMFEMLLNIDPNSQLLRKRRLTEQRSSASLQESILAQASQREIPHNGLWRSIIASQFILLATERIALVLAIVGVAVVVPQFGTVMSILGAFCAFSLCVIGPLAAKLTIYRATGWSTARDWCLFVISVVMCVWGTVACVLNREEGL</sequence>
<evidence type="ECO:0000256" key="6">
    <source>
        <dbReference type="ARBA" id="ARBA00022989"/>
    </source>
</evidence>
<evidence type="ECO:0000256" key="5">
    <source>
        <dbReference type="ARBA" id="ARBA00022970"/>
    </source>
</evidence>
<accession>A0A9P6AY18</accession>
<dbReference type="EMBL" id="MU128980">
    <property type="protein sequence ID" value="KAF9512881.1"/>
    <property type="molecule type" value="Genomic_DNA"/>
</dbReference>
<feature type="transmembrane region" description="Helical" evidence="8">
    <location>
        <begin position="163"/>
        <end position="182"/>
    </location>
</feature>
<keyword evidence="3" id="KW-0813">Transport</keyword>
<feature type="transmembrane region" description="Helical" evidence="8">
    <location>
        <begin position="393"/>
        <end position="417"/>
    </location>
</feature>
<dbReference type="PANTHER" id="PTHR22950:SF692">
    <property type="entry name" value="TRANSMEMBRANE AMINO ACID TRANSPORTER FAMILY PROTEIN"/>
    <property type="match status" value="1"/>
</dbReference>
<dbReference type="GO" id="GO:0015179">
    <property type="term" value="F:L-amino acid transmembrane transporter activity"/>
    <property type="evidence" value="ECO:0007669"/>
    <property type="project" value="TreeGrafter"/>
</dbReference>
<evidence type="ECO:0000313" key="10">
    <source>
        <dbReference type="EMBL" id="KAF9512881.1"/>
    </source>
</evidence>
<feature type="transmembrane region" description="Helical" evidence="8">
    <location>
        <begin position="103"/>
        <end position="125"/>
    </location>
</feature>
<evidence type="ECO:0000256" key="2">
    <source>
        <dbReference type="ARBA" id="ARBA00008066"/>
    </source>
</evidence>
<keyword evidence="11" id="KW-1185">Reference proteome</keyword>
<dbReference type="Proteomes" id="UP000886523">
    <property type="component" value="Unassembled WGS sequence"/>
</dbReference>
<evidence type="ECO:0000256" key="1">
    <source>
        <dbReference type="ARBA" id="ARBA00004141"/>
    </source>
</evidence>
<reference evidence="10" key="1">
    <citation type="journal article" date="2020" name="Nat. Commun.">
        <title>Large-scale genome sequencing of mycorrhizal fungi provides insights into the early evolution of symbiotic traits.</title>
        <authorList>
            <person name="Miyauchi S."/>
            <person name="Kiss E."/>
            <person name="Kuo A."/>
            <person name="Drula E."/>
            <person name="Kohler A."/>
            <person name="Sanchez-Garcia M."/>
            <person name="Morin E."/>
            <person name="Andreopoulos B."/>
            <person name="Barry K.W."/>
            <person name="Bonito G."/>
            <person name="Buee M."/>
            <person name="Carver A."/>
            <person name="Chen C."/>
            <person name="Cichocki N."/>
            <person name="Clum A."/>
            <person name="Culley D."/>
            <person name="Crous P.W."/>
            <person name="Fauchery L."/>
            <person name="Girlanda M."/>
            <person name="Hayes R.D."/>
            <person name="Keri Z."/>
            <person name="LaButti K."/>
            <person name="Lipzen A."/>
            <person name="Lombard V."/>
            <person name="Magnuson J."/>
            <person name="Maillard F."/>
            <person name="Murat C."/>
            <person name="Nolan M."/>
            <person name="Ohm R.A."/>
            <person name="Pangilinan J."/>
            <person name="Pereira M.F."/>
            <person name="Perotto S."/>
            <person name="Peter M."/>
            <person name="Pfister S."/>
            <person name="Riley R."/>
            <person name="Sitrit Y."/>
            <person name="Stielow J.B."/>
            <person name="Szollosi G."/>
            <person name="Zifcakova L."/>
            <person name="Stursova M."/>
            <person name="Spatafora J.W."/>
            <person name="Tedersoo L."/>
            <person name="Vaario L.M."/>
            <person name="Yamada A."/>
            <person name="Yan M."/>
            <person name="Wang P."/>
            <person name="Xu J."/>
            <person name="Bruns T."/>
            <person name="Baldrian P."/>
            <person name="Vilgalys R."/>
            <person name="Dunand C."/>
            <person name="Henrissat B."/>
            <person name="Grigoriev I.V."/>
            <person name="Hibbett D."/>
            <person name="Nagy L.G."/>
            <person name="Martin F.M."/>
        </authorList>
    </citation>
    <scope>NUCLEOTIDE SEQUENCE</scope>
    <source>
        <strain evidence="10">UP504</strain>
    </source>
</reference>
<feature type="transmembrane region" description="Helical" evidence="8">
    <location>
        <begin position="55"/>
        <end position="77"/>
    </location>
</feature>
<evidence type="ECO:0000256" key="4">
    <source>
        <dbReference type="ARBA" id="ARBA00022692"/>
    </source>
</evidence>
<keyword evidence="5" id="KW-0029">Amino-acid transport</keyword>
<dbReference type="OrthoDB" id="655540at2759"/>
<gene>
    <name evidence="10" type="ORF">BS47DRAFT_1297084</name>
</gene>